<dbReference type="AlphaFoldDB" id="A0A372ZTT2"/>
<keyword evidence="4" id="KW-1185">Reference proteome</keyword>
<dbReference type="InterPro" id="IPR001387">
    <property type="entry name" value="Cro/C1-type_HTH"/>
</dbReference>
<feature type="compositionally biased region" description="Pro residues" evidence="1">
    <location>
        <begin position="78"/>
        <end position="96"/>
    </location>
</feature>
<dbReference type="GO" id="GO:0043531">
    <property type="term" value="F:ADP binding"/>
    <property type="evidence" value="ECO:0007669"/>
    <property type="project" value="InterPro"/>
</dbReference>
<dbReference type="EMBL" id="QVIG01000001">
    <property type="protein sequence ID" value="RGD59283.1"/>
    <property type="molecule type" value="Genomic_DNA"/>
</dbReference>
<evidence type="ECO:0000313" key="3">
    <source>
        <dbReference type="EMBL" id="RGD59283.1"/>
    </source>
</evidence>
<proteinExistence type="predicted"/>
<dbReference type="SUPFAM" id="SSF52540">
    <property type="entry name" value="P-loop containing nucleoside triphosphate hydrolases"/>
    <property type="match status" value="1"/>
</dbReference>
<feature type="region of interest" description="Disordered" evidence="1">
    <location>
        <begin position="71"/>
        <end position="113"/>
    </location>
</feature>
<accession>A0A372ZTT2</accession>
<evidence type="ECO:0000313" key="4">
    <source>
        <dbReference type="Proteomes" id="UP000263377"/>
    </source>
</evidence>
<reference evidence="3 4" key="1">
    <citation type="submission" date="2018-08" db="EMBL/GenBank/DDBJ databases">
        <title>Diversity &amp; Physiological Properties of Lignin-Decomposing Actinobacteria from Soil.</title>
        <authorList>
            <person name="Roh S.G."/>
            <person name="Kim S.B."/>
        </authorList>
    </citation>
    <scope>NUCLEOTIDE SEQUENCE [LARGE SCALE GENOMIC DNA]</scope>
    <source>
        <strain evidence="3 4">MMS17-GH009</strain>
    </source>
</reference>
<dbReference type="SMART" id="SM00530">
    <property type="entry name" value="HTH_XRE"/>
    <property type="match status" value="1"/>
</dbReference>
<dbReference type="Pfam" id="PF13560">
    <property type="entry name" value="HTH_31"/>
    <property type="match status" value="1"/>
</dbReference>
<dbReference type="SUPFAM" id="SSF47413">
    <property type="entry name" value="lambda repressor-like DNA-binding domains"/>
    <property type="match status" value="1"/>
</dbReference>
<gene>
    <name evidence="3" type="ORF">DR950_17165</name>
</gene>
<comment type="caution">
    <text evidence="3">The sequence shown here is derived from an EMBL/GenBank/DDBJ whole genome shotgun (WGS) entry which is preliminary data.</text>
</comment>
<dbReference type="Gene3D" id="3.40.50.300">
    <property type="entry name" value="P-loop containing nucleotide triphosphate hydrolases"/>
    <property type="match status" value="1"/>
</dbReference>
<dbReference type="InterPro" id="IPR010982">
    <property type="entry name" value="Lambda_DNA-bd_dom_sf"/>
</dbReference>
<organism evidence="3 4">
    <name type="scientific">Kitasatospora xanthocidica</name>
    <dbReference type="NCBI Taxonomy" id="83382"/>
    <lineage>
        <taxon>Bacteria</taxon>
        <taxon>Bacillati</taxon>
        <taxon>Actinomycetota</taxon>
        <taxon>Actinomycetes</taxon>
        <taxon>Kitasatosporales</taxon>
        <taxon>Streptomycetaceae</taxon>
        <taxon>Kitasatospora</taxon>
    </lineage>
</organism>
<dbReference type="GO" id="GO:0003677">
    <property type="term" value="F:DNA binding"/>
    <property type="evidence" value="ECO:0007669"/>
    <property type="project" value="InterPro"/>
</dbReference>
<dbReference type="PANTHER" id="PTHR47691">
    <property type="entry name" value="REGULATOR-RELATED"/>
    <property type="match status" value="1"/>
</dbReference>
<dbReference type="PANTHER" id="PTHR47691:SF3">
    <property type="entry name" value="HTH-TYPE TRANSCRIPTIONAL REGULATOR RV0890C-RELATED"/>
    <property type="match status" value="1"/>
</dbReference>
<name>A0A372ZTT2_9ACTN</name>
<dbReference type="InterPro" id="IPR027417">
    <property type="entry name" value="P-loop_NTPase"/>
</dbReference>
<evidence type="ECO:0000259" key="2">
    <source>
        <dbReference type="PROSITE" id="PS50943"/>
    </source>
</evidence>
<evidence type="ECO:0000256" key="1">
    <source>
        <dbReference type="SAM" id="MobiDB-lite"/>
    </source>
</evidence>
<dbReference type="RefSeq" id="WP_117487521.1">
    <property type="nucleotide sequence ID" value="NZ_QVIG01000001.1"/>
</dbReference>
<dbReference type="CDD" id="cd00093">
    <property type="entry name" value="HTH_XRE"/>
    <property type="match status" value="1"/>
</dbReference>
<dbReference type="Gene3D" id="1.10.260.40">
    <property type="entry name" value="lambda repressor-like DNA-binding domains"/>
    <property type="match status" value="1"/>
</dbReference>
<dbReference type="PRINTS" id="PR00364">
    <property type="entry name" value="DISEASERSIST"/>
</dbReference>
<sequence length="581" mass="62526">MSSETGALIRHWRLRAGLTQEDLATRSDLSIRTIRDIETGRSRQPYRRSLEQLAAALGLDATTVVALTRRRPGHDLPPDLPGHPRPQTPVPAPQAPSHPTALPHLAAATGPEPAYPATALPRPAQLPPDIAHFTGRQEALRQCDDELLLSPRQRMGRGKVVQLFGAAGAGKSALAVHWAHRVADRFPDGQLYVDLHGRDASEPLRPATVLRSFLRALGIQQSALPESGAELAALYRSTVAGKSLLILLDNARSAEQVRPLLPNSPSCAVVVTARAHLTGLTVKDGARPVGLGRLPDHDAVRLLTSIIGAASVSAAPEALVELVELAERCAGLPLAVRIIGERLAGHPGTVLAHLAEAVETDPLDLFDSPDDPSVGIRTTLSWSYLRLPERSARLFRLLSLHCGPDLSLRAAAEMADAGHTAKALHRLRADLAALVHEHLVESPEPDRYRFPTLVRLYAAERAAAEEPEHEREQSVRRLLAWYGHTSALAAHLVAPSTARTPQPRPAPPARALPFSHAQDARAWLARESANLRDAVGAANRQRAFTAAQAIRRSLNTWTGFPPDAATDPDRATLLPRLAAGA</sequence>
<feature type="domain" description="HTH cro/C1-type" evidence="2">
    <location>
        <begin position="9"/>
        <end position="64"/>
    </location>
</feature>
<dbReference type="Proteomes" id="UP000263377">
    <property type="component" value="Unassembled WGS sequence"/>
</dbReference>
<protein>
    <submittedName>
        <fullName evidence="3">Helix-turn-helix domain-containing protein</fullName>
    </submittedName>
</protein>
<dbReference type="PROSITE" id="PS50943">
    <property type="entry name" value="HTH_CROC1"/>
    <property type="match status" value="1"/>
</dbReference>